<dbReference type="OrthoDB" id="9791143at2"/>
<dbReference type="AlphaFoldDB" id="A0A517DQ76"/>
<feature type="domain" description="HTH hxlR-type" evidence="4">
    <location>
        <begin position="11"/>
        <end position="109"/>
    </location>
</feature>
<dbReference type="InterPro" id="IPR036390">
    <property type="entry name" value="WH_DNA-bd_sf"/>
</dbReference>
<dbReference type="Pfam" id="PF01638">
    <property type="entry name" value="HxlR"/>
    <property type="match status" value="1"/>
</dbReference>
<evidence type="ECO:0000313" key="5">
    <source>
        <dbReference type="EMBL" id="QDR79458.1"/>
    </source>
</evidence>
<name>A0A517DQ76_9FIRM</name>
<sequence length="109" mass="12356">MSNKHTAQAGCPVLYALSLIGGKWHLPVIWALSRHKLLRYNELKRNVCGITNMMLSQSLKDLENNGLIKRVQYNEIPPRVEYSLTEAGLSLLPALDELAKWGVKQMVRI</sequence>
<dbReference type="GO" id="GO:0003677">
    <property type="term" value="F:DNA binding"/>
    <property type="evidence" value="ECO:0007669"/>
    <property type="project" value="UniProtKB-KW"/>
</dbReference>
<dbReference type="KEGG" id="sted:SPTER_07330"/>
<proteinExistence type="predicted"/>
<dbReference type="InterPro" id="IPR002577">
    <property type="entry name" value="HTH_HxlR"/>
</dbReference>
<keyword evidence="2" id="KW-0238">DNA-binding</keyword>
<dbReference type="RefSeq" id="WP_144349106.1">
    <property type="nucleotide sequence ID" value="NZ_CP036259.1"/>
</dbReference>
<reference evidence="5 6" key="1">
    <citation type="submission" date="2019-02" db="EMBL/GenBank/DDBJ databases">
        <title>Closed genome of Sporomusa termitida DSM 4440.</title>
        <authorList>
            <person name="Poehlein A."/>
            <person name="Daniel R."/>
        </authorList>
    </citation>
    <scope>NUCLEOTIDE SEQUENCE [LARGE SCALE GENOMIC DNA]</scope>
    <source>
        <strain evidence="5 6">DSM 4440</strain>
    </source>
</reference>
<dbReference type="PANTHER" id="PTHR33204">
    <property type="entry name" value="TRANSCRIPTIONAL REGULATOR, MARR FAMILY"/>
    <property type="match status" value="1"/>
</dbReference>
<keyword evidence="1" id="KW-0805">Transcription regulation</keyword>
<keyword evidence="6" id="KW-1185">Reference proteome</keyword>
<evidence type="ECO:0000259" key="4">
    <source>
        <dbReference type="PROSITE" id="PS51118"/>
    </source>
</evidence>
<dbReference type="EMBL" id="CP036259">
    <property type="protein sequence ID" value="QDR79458.1"/>
    <property type="molecule type" value="Genomic_DNA"/>
</dbReference>
<keyword evidence="3" id="KW-0804">Transcription</keyword>
<dbReference type="SUPFAM" id="SSF46785">
    <property type="entry name" value="Winged helix' DNA-binding domain"/>
    <property type="match status" value="1"/>
</dbReference>
<evidence type="ECO:0000256" key="3">
    <source>
        <dbReference type="ARBA" id="ARBA00023163"/>
    </source>
</evidence>
<organism evidence="5 6">
    <name type="scientific">Sporomusa termitida</name>
    <dbReference type="NCBI Taxonomy" id="2377"/>
    <lineage>
        <taxon>Bacteria</taxon>
        <taxon>Bacillati</taxon>
        <taxon>Bacillota</taxon>
        <taxon>Negativicutes</taxon>
        <taxon>Selenomonadales</taxon>
        <taxon>Sporomusaceae</taxon>
        <taxon>Sporomusa</taxon>
    </lineage>
</organism>
<gene>
    <name evidence="5" type="primary">yybR</name>
    <name evidence="5" type="ORF">SPTER_07330</name>
</gene>
<evidence type="ECO:0000256" key="2">
    <source>
        <dbReference type="ARBA" id="ARBA00023125"/>
    </source>
</evidence>
<protein>
    <submittedName>
        <fullName evidence="5">Putative HTH-type transcriptional regulator YybR</fullName>
    </submittedName>
</protein>
<dbReference type="Proteomes" id="UP000320776">
    <property type="component" value="Chromosome"/>
</dbReference>
<evidence type="ECO:0000313" key="6">
    <source>
        <dbReference type="Proteomes" id="UP000320776"/>
    </source>
</evidence>
<evidence type="ECO:0000256" key="1">
    <source>
        <dbReference type="ARBA" id="ARBA00023015"/>
    </source>
</evidence>
<dbReference type="Gene3D" id="1.10.10.10">
    <property type="entry name" value="Winged helix-like DNA-binding domain superfamily/Winged helix DNA-binding domain"/>
    <property type="match status" value="1"/>
</dbReference>
<dbReference type="PROSITE" id="PS51118">
    <property type="entry name" value="HTH_HXLR"/>
    <property type="match status" value="1"/>
</dbReference>
<dbReference type="InterPro" id="IPR036388">
    <property type="entry name" value="WH-like_DNA-bd_sf"/>
</dbReference>
<accession>A0A517DQ76</accession>